<dbReference type="EMBL" id="LR877153">
    <property type="protein sequence ID" value="CAD2217695.1"/>
    <property type="molecule type" value="Genomic_DNA"/>
</dbReference>
<feature type="compositionally biased region" description="Low complexity" evidence="1">
    <location>
        <begin position="230"/>
        <end position="239"/>
    </location>
</feature>
<feature type="region of interest" description="Disordered" evidence="1">
    <location>
        <begin position="216"/>
        <end position="248"/>
    </location>
</feature>
<dbReference type="AlphaFoldDB" id="A0A7G2CE91"/>
<accession>A0A7G2CE91</accession>
<evidence type="ECO:0000313" key="2">
    <source>
        <dbReference type="EMBL" id="CAD2217695.1"/>
    </source>
</evidence>
<gene>
    <name evidence="2" type="ORF">ADEAN_000517500</name>
</gene>
<evidence type="ECO:0000256" key="1">
    <source>
        <dbReference type="SAM" id="MobiDB-lite"/>
    </source>
</evidence>
<organism evidence="2 3">
    <name type="scientific">Angomonas deanei</name>
    <dbReference type="NCBI Taxonomy" id="59799"/>
    <lineage>
        <taxon>Eukaryota</taxon>
        <taxon>Discoba</taxon>
        <taxon>Euglenozoa</taxon>
        <taxon>Kinetoplastea</taxon>
        <taxon>Metakinetoplastina</taxon>
        <taxon>Trypanosomatida</taxon>
        <taxon>Trypanosomatidae</taxon>
        <taxon>Strigomonadinae</taxon>
        <taxon>Angomonas</taxon>
    </lineage>
</organism>
<dbReference type="VEuPathDB" id="TriTrypDB:ADEAN_000517500"/>
<name>A0A7G2CE91_9TRYP</name>
<protein>
    <submittedName>
        <fullName evidence="2">Uncharacterized protein</fullName>
    </submittedName>
</protein>
<sequence length="286" mass="32607">MKQDVQDALKEMELYHFRTSTSKEEKEVCQFREPFFNYNNTVRIEEIKIREDTLVTIDGMCEVVVYDTRILQPTTTGRPRRNDVDRFYHDFLGLPLIVPLFSVGVTPHPSSQRFTYDYPTFDKMFLRSFYCALNRHLGIIPNLNLYPASTSNPGALRERLLLGDGYVIVRPTGGLTKCIVLDFDVDFISRKEDGTLVRRHTPDSIRRFRCCPGGSTQGRPLPLAPSCGAPSTTPRATPSRQRRRRSHGRWRTPIMSFTCSFTPITSGWVDDSSTGRPICIVCSPTS</sequence>
<dbReference type="Proteomes" id="UP000515908">
    <property type="component" value="Chromosome 09"/>
</dbReference>
<evidence type="ECO:0000313" key="3">
    <source>
        <dbReference type="Proteomes" id="UP000515908"/>
    </source>
</evidence>
<keyword evidence="3" id="KW-1185">Reference proteome</keyword>
<reference evidence="2 3" key="1">
    <citation type="submission" date="2020-08" db="EMBL/GenBank/DDBJ databases">
        <authorList>
            <person name="Newling K."/>
            <person name="Davey J."/>
            <person name="Forrester S."/>
        </authorList>
    </citation>
    <scope>NUCLEOTIDE SEQUENCE [LARGE SCALE GENOMIC DNA]</scope>
    <source>
        <strain evidence="3">Crithidia deanei Carvalho (ATCC PRA-265)</strain>
    </source>
</reference>
<proteinExistence type="predicted"/>